<dbReference type="Pfam" id="PF00076">
    <property type="entry name" value="RRM_1"/>
    <property type="match status" value="1"/>
</dbReference>
<dbReference type="EMBL" id="JBBPBN010000025">
    <property type="protein sequence ID" value="KAK9009117.1"/>
    <property type="molecule type" value="Genomic_DNA"/>
</dbReference>
<evidence type="ECO:0000313" key="2">
    <source>
        <dbReference type="EMBL" id="KAK9009117.1"/>
    </source>
</evidence>
<feature type="domain" description="RRM" evidence="1">
    <location>
        <begin position="26"/>
        <end position="54"/>
    </location>
</feature>
<reference evidence="2 3" key="1">
    <citation type="journal article" date="2024" name="G3 (Bethesda)">
        <title>Genome assembly of Hibiscus sabdariffa L. provides insights into metabolisms of medicinal natural products.</title>
        <authorList>
            <person name="Kim T."/>
        </authorList>
    </citation>
    <scope>NUCLEOTIDE SEQUENCE [LARGE SCALE GENOMIC DNA]</scope>
    <source>
        <strain evidence="2">TK-2024</strain>
        <tissue evidence="2">Old leaves</tissue>
    </source>
</reference>
<protein>
    <recommendedName>
        <fullName evidence="1">RRM domain-containing protein</fullName>
    </recommendedName>
</protein>
<organism evidence="2 3">
    <name type="scientific">Hibiscus sabdariffa</name>
    <name type="common">roselle</name>
    <dbReference type="NCBI Taxonomy" id="183260"/>
    <lineage>
        <taxon>Eukaryota</taxon>
        <taxon>Viridiplantae</taxon>
        <taxon>Streptophyta</taxon>
        <taxon>Embryophyta</taxon>
        <taxon>Tracheophyta</taxon>
        <taxon>Spermatophyta</taxon>
        <taxon>Magnoliopsida</taxon>
        <taxon>eudicotyledons</taxon>
        <taxon>Gunneridae</taxon>
        <taxon>Pentapetalae</taxon>
        <taxon>rosids</taxon>
        <taxon>malvids</taxon>
        <taxon>Malvales</taxon>
        <taxon>Malvaceae</taxon>
        <taxon>Malvoideae</taxon>
        <taxon>Hibiscus</taxon>
    </lineage>
</organism>
<sequence length="106" mass="12122">MVKTTMTSFVENRQKCITFMWNGCQFGFVRMKSKRDARVAVERLNGFRLYGSVINVLEAKHSVRSTFWKRILTLTKGSTPFHVQLIKDRSQGVKGSPSLHVESIGE</sequence>
<dbReference type="InterPro" id="IPR035979">
    <property type="entry name" value="RBD_domain_sf"/>
</dbReference>
<evidence type="ECO:0000259" key="1">
    <source>
        <dbReference type="Pfam" id="PF00076"/>
    </source>
</evidence>
<dbReference type="InterPro" id="IPR012677">
    <property type="entry name" value="Nucleotide-bd_a/b_plait_sf"/>
</dbReference>
<dbReference type="Proteomes" id="UP001396334">
    <property type="component" value="Unassembled WGS sequence"/>
</dbReference>
<gene>
    <name evidence="2" type="ORF">V6N11_080586</name>
</gene>
<dbReference type="SUPFAM" id="SSF54928">
    <property type="entry name" value="RNA-binding domain, RBD"/>
    <property type="match status" value="1"/>
</dbReference>
<dbReference type="Gene3D" id="3.30.70.330">
    <property type="match status" value="1"/>
</dbReference>
<accession>A0ABR2R821</accession>
<evidence type="ECO:0000313" key="3">
    <source>
        <dbReference type="Proteomes" id="UP001396334"/>
    </source>
</evidence>
<dbReference type="InterPro" id="IPR000504">
    <property type="entry name" value="RRM_dom"/>
</dbReference>
<name>A0ABR2R821_9ROSI</name>
<comment type="caution">
    <text evidence="2">The sequence shown here is derived from an EMBL/GenBank/DDBJ whole genome shotgun (WGS) entry which is preliminary data.</text>
</comment>
<keyword evidence="3" id="KW-1185">Reference proteome</keyword>
<proteinExistence type="predicted"/>